<feature type="compositionally biased region" description="Basic and acidic residues" evidence="1">
    <location>
        <begin position="15"/>
        <end position="24"/>
    </location>
</feature>
<dbReference type="EnsemblProtists" id="PYU1_T000738">
    <property type="protein sequence ID" value="PYU1_T000738"/>
    <property type="gene ID" value="PYU1_G000738"/>
</dbReference>
<protein>
    <submittedName>
        <fullName evidence="2">Uncharacterized protein</fullName>
    </submittedName>
</protein>
<dbReference type="EMBL" id="GL376620">
    <property type="status" value="NOT_ANNOTATED_CDS"/>
    <property type="molecule type" value="Genomic_DNA"/>
</dbReference>
<feature type="compositionally biased region" description="Polar residues" evidence="1">
    <location>
        <begin position="229"/>
        <end position="307"/>
    </location>
</feature>
<dbReference type="HOGENOM" id="CLU_048371_0_0_1"/>
<proteinExistence type="predicted"/>
<feature type="compositionally biased region" description="Polar residues" evidence="1">
    <location>
        <begin position="208"/>
        <end position="219"/>
    </location>
</feature>
<dbReference type="InParanoid" id="K3W6Z7"/>
<sequence length="540" mass="58132">MYAGNAARIYNPRPDPAERGPPKRLTREETHIGEMVAASKKRIAWKFALGESDTIHEVVLVHSIMSYKKVVEFDGRQMHYSATFTAGDWRFMMILDGSNHVFEVRINDLESADVPKYVLLALLTYTLRMCALATVDLAVERIPFRRWDVYRRRKQPISTASSYAQPSALPQQPSTFGTQRWGPSGMSAPPPPPEPVMRPGYYPPGGANNRSPEARSSSFGARPRRDSGQRNSFTGDNGGQRNSFTGDHGGQRSSFTGDNGGQRNSFTGDNGGQRNSFTGDHGGQRNSFTGDHGGQRNSFTGSQQYQPRLSGGNYGPPPGAATQSASPPATAASFRAPPPKKQPEINLIDDFGPSVTIPAQALIFDPLASSKIAAQGGASPPQQSNARAASSPAFAPVNGATNAPVQPTPAPYVNPFVNQTIPLKPTPAPMQFGQFAPQQQQQQQPSLTGMNGMHQPINFQQQQPQQRMASPVAPTGMQMGMGGYAQPMQPMVPNVQPGARAAVGVGSGNISQLMNPTDVNGFQQNTQVKTINIDAFAAMK</sequence>
<dbReference type="OMA" id="ETHIGEM"/>
<evidence type="ECO:0000313" key="2">
    <source>
        <dbReference type="EnsemblProtists" id="PYU1_T000738"/>
    </source>
</evidence>
<dbReference type="eggNOG" id="ENOG502S1PV">
    <property type="taxonomic scope" value="Eukaryota"/>
</dbReference>
<reference evidence="3" key="1">
    <citation type="journal article" date="2010" name="Genome Biol.">
        <title>Genome sequence of the necrotrophic plant pathogen Pythium ultimum reveals original pathogenicity mechanisms and effector repertoire.</title>
        <authorList>
            <person name="Levesque C.A."/>
            <person name="Brouwer H."/>
            <person name="Cano L."/>
            <person name="Hamilton J.P."/>
            <person name="Holt C."/>
            <person name="Huitema E."/>
            <person name="Raffaele S."/>
            <person name="Robideau G.P."/>
            <person name="Thines M."/>
            <person name="Win J."/>
            <person name="Zerillo M.M."/>
            <person name="Beakes G.W."/>
            <person name="Boore J.L."/>
            <person name="Busam D."/>
            <person name="Dumas B."/>
            <person name="Ferriera S."/>
            <person name="Fuerstenberg S.I."/>
            <person name="Gachon C.M."/>
            <person name="Gaulin E."/>
            <person name="Govers F."/>
            <person name="Grenville-Briggs L."/>
            <person name="Horner N."/>
            <person name="Hostetler J."/>
            <person name="Jiang R.H."/>
            <person name="Johnson J."/>
            <person name="Krajaejun T."/>
            <person name="Lin H."/>
            <person name="Meijer H.J."/>
            <person name="Moore B."/>
            <person name="Morris P."/>
            <person name="Phuntmart V."/>
            <person name="Puiu D."/>
            <person name="Shetty J."/>
            <person name="Stajich J.E."/>
            <person name="Tripathy S."/>
            <person name="Wawra S."/>
            <person name="van West P."/>
            <person name="Whitty B.R."/>
            <person name="Coutinho P.M."/>
            <person name="Henrissat B."/>
            <person name="Martin F."/>
            <person name="Thomas P.D."/>
            <person name="Tyler B.M."/>
            <person name="De Vries R.P."/>
            <person name="Kamoun S."/>
            <person name="Yandell M."/>
            <person name="Tisserat N."/>
            <person name="Buell C.R."/>
        </authorList>
    </citation>
    <scope>NUCLEOTIDE SEQUENCE</scope>
    <source>
        <strain evidence="3">DAOM:BR144</strain>
    </source>
</reference>
<reference evidence="2" key="3">
    <citation type="submission" date="2015-02" db="UniProtKB">
        <authorList>
            <consortium name="EnsemblProtists"/>
        </authorList>
    </citation>
    <scope>IDENTIFICATION</scope>
    <source>
        <strain evidence="2">DAOM BR144</strain>
    </source>
</reference>
<feature type="region of interest" description="Disordered" evidence="1">
    <location>
        <begin position="373"/>
        <end position="392"/>
    </location>
</feature>
<evidence type="ECO:0000313" key="3">
    <source>
        <dbReference type="Proteomes" id="UP000019132"/>
    </source>
</evidence>
<accession>K3W6Z7</accession>
<name>K3W6Z7_GLOUD</name>
<dbReference type="Proteomes" id="UP000019132">
    <property type="component" value="Unassembled WGS sequence"/>
</dbReference>
<feature type="compositionally biased region" description="Low complexity" evidence="1">
    <location>
        <begin position="320"/>
        <end position="335"/>
    </location>
</feature>
<feature type="region of interest" description="Disordered" evidence="1">
    <location>
        <begin position="1"/>
        <end position="24"/>
    </location>
</feature>
<organism evidence="2 3">
    <name type="scientific">Globisporangium ultimum (strain ATCC 200006 / CBS 805.95 / DAOM BR144)</name>
    <name type="common">Pythium ultimum</name>
    <dbReference type="NCBI Taxonomy" id="431595"/>
    <lineage>
        <taxon>Eukaryota</taxon>
        <taxon>Sar</taxon>
        <taxon>Stramenopiles</taxon>
        <taxon>Oomycota</taxon>
        <taxon>Peronosporomycetes</taxon>
        <taxon>Pythiales</taxon>
        <taxon>Pythiaceae</taxon>
        <taxon>Globisporangium</taxon>
    </lineage>
</organism>
<evidence type="ECO:0000256" key="1">
    <source>
        <dbReference type="SAM" id="MobiDB-lite"/>
    </source>
</evidence>
<reference evidence="3" key="2">
    <citation type="submission" date="2010-04" db="EMBL/GenBank/DDBJ databases">
        <authorList>
            <person name="Buell R."/>
            <person name="Hamilton J."/>
            <person name="Hostetler J."/>
        </authorList>
    </citation>
    <scope>NUCLEOTIDE SEQUENCE [LARGE SCALE GENOMIC DNA]</scope>
    <source>
        <strain evidence="3">DAOM:BR144</strain>
    </source>
</reference>
<keyword evidence="3" id="KW-1185">Reference proteome</keyword>
<feature type="compositionally biased region" description="Polar residues" evidence="1">
    <location>
        <begin position="159"/>
        <end position="178"/>
    </location>
</feature>
<feature type="region of interest" description="Disordered" evidence="1">
    <location>
        <begin position="159"/>
        <end position="344"/>
    </location>
</feature>
<dbReference type="VEuPathDB" id="FungiDB:PYU1_G000738"/>
<dbReference type="AlphaFoldDB" id="K3W6Z7"/>